<evidence type="ECO:0000256" key="2">
    <source>
        <dbReference type="ARBA" id="ARBA00023004"/>
    </source>
</evidence>
<dbReference type="AlphaFoldDB" id="A0A4Y7KGR5"/>
<dbReference type="PANTHER" id="PTHR47990">
    <property type="entry name" value="2-OXOGLUTARATE (2OG) AND FE(II)-DEPENDENT OXYGENASE SUPERFAMILY PROTEIN-RELATED"/>
    <property type="match status" value="1"/>
</dbReference>
<keyword evidence="9" id="KW-1185">Reference proteome</keyword>
<dbReference type="GO" id="GO:0016491">
    <property type="term" value="F:oxidoreductase activity"/>
    <property type="evidence" value="ECO:0007669"/>
    <property type="project" value="UniProtKB-KW"/>
</dbReference>
<dbReference type="InterPro" id="IPR005123">
    <property type="entry name" value="Oxoglu/Fe-dep_dioxygenase_dom"/>
</dbReference>
<dbReference type="SUPFAM" id="SSF51197">
    <property type="entry name" value="Clavaminate synthase-like"/>
    <property type="match status" value="1"/>
</dbReference>
<dbReference type="FunFam" id="2.60.120.330:FF:000017">
    <property type="entry name" value="2-oxoglutarate-dependent dioxygenase DAO"/>
    <property type="match status" value="1"/>
</dbReference>
<name>A0A4Y7KGR5_PAPSO</name>
<reference evidence="8 9" key="1">
    <citation type="journal article" date="2018" name="Science">
        <title>The opium poppy genome and morphinan production.</title>
        <authorList>
            <person name="Guo L."/>
            <person name="Winzer T."/>
            <person name="Yang X."/>
            <person name="Li Y."/>
            <person name="Ning Z."/>
            <person name="He Z."/>
            <person name="Teodor R."/>
            <person name="Lu Y."/>
            <person name="Bowser T.A."/>
            <person name="Graham I.A."/>
            <person name="Ye K."/>
        </authorList>
    </citation>
    <scope>NUCLEOTIDE SEQUENCE [LARGE SCALE GENOMIC DNA]</scope>
    <source>
        <strain evidence="9">cv. HN1</strain>
        <tissue evidence="8">Leaves</tissue>
    </source>
</reference>
<dbReference type="Pfam" id="PF03171">
    <property type="entry name" value="2OG-FeII_Oxy"/>
    <property type="match status" value="1"/>
</dbReference>
<evidence type="ECO:0000313" key="9">
    <source>
        <dbReference type="Proteomes" id="UP000316621"/>
    </source>
</evidence>
<dbReference type="Pfam" id="PF14226">
    <property type="entry name" value="DIOX_N"/>
    <property type="match status" value="1"/>
</dbReference>
<evidence type="ECO:0000256" key="3">
    <source>
        <dbReference type="ARBA" id="ARBA00054658"/>
    </source>
</evidence>
<dbReference type="OMA" id="MIVEGYD"/>
<accession>A0A4Y7KGR5</accession>
<evidence type="ECO:0000256" key="4">
    <source>
        <dbReference type="ARBA" id="ARBA00074102"/>
    </source>
</evidence>
<keyword evidence="6" id="KW-0560">Oxidoreductase</keyword>
<dbReference type="PROSITE" id="PS51471">
    <property type="entry name" value="FE2OG_OXY"/>
    <property type="match status" value="1"/>
</dbReference>
<comment type="similarity">
    <text evidence="6">Belongs to the iron/ascorbate-dependent oxidoreductase family.</text>
</comment>
<keyword evidence="1 6" id="KW-0479">Metal-binding</keyword>
<organism evidence="8 9">
    <name type="scientific">Papaver somniferum</name>
    <name type="common">Opium poppy</name>
    <dbReference type="NCBI Taxonomy" id="3469"/>
    <lineage>
        <taxon>Eukaryota</taxon>
        <taxon>Viridiplantae</taxon>
        <taxon>Streptophyta</taxon>
        <taxon>Embryophyta</taxon>
        <taxon>Tracheophyta</taxon>
        <taxon>Spermatophyta</taxon>
        <taxon>Magnoliopsida</taxon>
        <taxon>Ranunculales</taxon>
        <taxon>Papaveraceae</taxon>
        <taxon>Papaveroideae</taxon>
        <taxon>Papaver</taxon>
    </lineage>
</organism>
<evidence type="ECO:0000256" key="1">
    <source>
        <dbReference type="ARBA" id="ARBA00022723"/>
    </source>
</evidence>
<dbReference type="InterPro" id="IPR026992">
    <property type="entry name" value="DIOX_N"/>
</dbReference>
<dbReference type="Proteomes" id="UP000316621">
    <property type="component" value="Chromosome 7"/>
</dbReference>
<protein>
    <recommendedName>
        <fullName evidence="4">2-oxoglutarate-dependent dioxygenase DAO</fullName>
    </recommendedName>
    <alternativeName>
        <fullName evidence="5">Protein DIOXYGENASE FOR AUXIN OXIDATION</fullName>
    </alternativeName>
</protein>
<keyword evidence="2 6" id="KW-0408">Iron</keyword>
<comment type="function">
    <text evidence="3">2-oxoglutarate-dependent dioxygenase essential for auxin catabolism and maintenance of auxin homeostasis in reproductive organs. Catalyzes the irreversible oxidation of indole-3-acetic acid (IAA) to the biologically inactive 2-oxoindole-3-acetic acid (OxIAA).</text>
</comment>
<dbReference type="InterPro" id="IPR050231">
    <property type="entry name" value="Iron_ascorbate_oxido_reductase"/>
</dbReference>
<feature type="domain" description="Fe2OG dioxygenase" evidence="7">
    <location>
        <begin position="162"/>
        <end position="262"/>
    </location>
</feature>
<dbReference type="GO" id="GO:0046872">
    <property type="term" value="F:metal ion binding"/>
    <property type="evidence" value="ECO:0007669"/>
    <property type="project" value="UniProtKB-KW"/>
</dbReference>
<proteinExistence type="inferred from homology"/>
<dbReference type="OrthoDB" id="288590at2759"/>
<evidence type="ECO:0000313" key="8">
    <source>
        <dbReference type="EMBL" id="RZC71582.1"/>
    </source>
</evidence>
<dbReference type="InterPro" id="IPR044861">
    <property type="entry name" value="IPNS-like_FE2OG_OXY"/>
</dbReference>
<dbReference type="STRING" id="3469.A0A4Y7KGR5"/>
<dbReference type="EMBL" id="CM010721">
    <property type="protein sequence ID" value="RZC71582.1"/>
    <property type="molecule type" value="Genomic_DNA"/>
</dbReference>
<dbReference type="InterPro" id="IPR027443">
    <property type="entry name" value="IPNS-like_sf"/>
</dbReference>
<evidence type="ECO:0000256" key="6">
    <source>
        <dbReference type="RuleBase" id="RU003682"/>
    </source>
</evidence>
<dbReference type="Gene3D" id="2.60.120.330">
    <property type="entry name" value="B-lactam Antibiotic, Isopenicillin N Synthase, Chain"/>
    <property type="match status" value="1"/>
</dbReference>
<evidence type="ECO:0000256" key="5">
    <source>
        <dbReference type="ARBA" id="ARBA00076740"/>
    </source>
</evidence>
<dbReference type="Gramene" id="RZC71582">
    <property type="protein sequence ID" value="RZC71582"/>
    <property type="gene ID" value="C5167_034770"/>
</dbReference>
<gene>
    <name evidence="8" type="ORF">C5167_034770</name>
</gene>
<evidence type="ECO:0000259" key="7">
    <source>
        <dbReference type="PROSITE" id="PS51471"/>
    </source>
</evidence>
<sequence length="312" mass="35489">MDVESGIPCIDFSKDPTDLVEGSDGWKSLCKQVREACEIYGCFQVVYDQVPVELHEQLLMGLKELFDLPDETKEKNVSSKPYHGYIGKAKEVPLYESLGVHNAPNLDQVEAFTNLMWPNGNPAFCRTLNSMAKRIQELEGIVRKMILQNLGVENYYDPYIENSDSVFRVMKYKAPRSDDSAVGLLAHVDKNILTILYQDIQGLEILSQEGQWFRVLPKPGTLTVFAGEALMAWSNGRIHAAKHRVIMQGGKDRYSYALFSAPKEGAVVEIPKELVDEKHPLRFRPFNYMDFIRYFYANLHLDNPLEIYAGAV</sequence>